<evidence type="ECO:0000256" key="4">
    <source>
        <dbReference type="ARBA" id="ARBA00022840"/>
    </source>
</evidence>
<organism evidence="7 8">
    <name type="scientific">Marine Group III euryarchaeote CG-Bathy1</name>
    <dbReference type="NCBI Taxonomy" id="1889001"/>
    <lineage>
        <taxon>Archaea</taxon>
        <taxon>Methanobacteriati</taxon>
        <taxon>Thermoplasmatota</taxon>
        <taxon>Thermoplasmata</taxon>
        <taxon>Candidatus Thermoprofundales</taxon>
    </lineage>
</organism>
<feature type="domain" description="Cytidyltransferase-like" evidence="6">
    <location>
        <begin position="6"/>
        <end position="139"/>
    </location>
</feature>
<evidence type="ECO:0000256" key="1">
    <source>
        <dbReference type="ARBA" id="ARBA00022679"/>
    </source>
</evidence>
<dbReference type="GO" id="GO:0016779">
    <property type="term" value="F:nucleotidyltransferase activity"/>
    <property type="evidence" value="ECO:0007669"/>
    <property type="project" value="UniProtKB-KW"/>
</dbReference>
<evidence type="ECO:0000313" key="8">
    <source>
        <dbReference type="Proteomes" id="UP000183815"/>
    </source>
</evidence>
<protein>
    <recommendedName>
        <fullName evidence="6">Cytidyltransferase-like domain-containing protein</fullName>
    </recommendedName>
</protein>
<dbReference type="InterPro" id="IPR004821">
    <property type="entry name" value="Cyt_trans-like"/>
</dbReference>
<comment type="caution">
    <text evidence="7">The sequence shown here is derived from an EMBL/GenBank/DDBJ whole genome shotgun (WGS) entry which is preliminary data.</text>
</comment>
<dbReference type="PANTHER" id="PTHR43793">
    <property type="entry name" value="FAD SYNTHASE"/>
    <property type="match status" value="1"/>
</dbReference>
<gene>
    <name evidence="7" type="ORF">BEU04_04665</name>
</gene>
<evidence type="ECO:0000256" key="5">
    <source>
        <dbReference type="SAM" id="MobiDB-lite"/>
    </source>
</evidence>
<dbReference type="NCBIfam" id="TIGR00125">
    <property type="entry name" value="cyt_tran_rel"/>
    <property type="match status" value="1"/>
</dbReference>
<dbReference type="GO" id="GO:0005524">
    <property type="term" value="F:ATP binding"/>
    <property type="evidence" value="ECO:0007669"/>
    <property type="project" value="UniProtKB-KW"/>
</dbReference>
<reference evidence="7 8" key="1">
    <citation type="submission" date="2016-08" db="EMBL/GenBank/DDBJ databases">
        <title>New Insights into Marine Group III Euryarchaeota, from dark to light.</title>
        <authorList>
            <person name="Haro-Moreno J.M."/>
            <person name="Rodriguez-Valera F."/>
            <person name="Lopez-Garcia P."/>
            <person name="Moreira D."/>
            <person name="Martin-Cuadrado A.B."/>
        </authorList>
    </citation>
    <scope>NUCLEOTIDE SEQUENCE [LARGE SCALE GENOMIC DNA]</scope>
    <source>
        <strain evidence="7">CG-Bathy1</strain>
    </source>
</reference>
<evidence type="ECO:0000256" key="3">
    <source>
        <dbReference type="ARBA" id="ARBA00022741"/>
    </source>
</evidence>
<dbReference type="SUPFAM" id="SSF52374">
    <property type="entry name" value="Nucleotidylyl transferase"/>
    <property type="match status" value="1"/>
</dbReference>
<dbReference type="PANTHER" id="PTHR43793:SF1">
    <property type="entry name" value="FAD SYNTHASE"/>
    <property type="match status" value="1"/>
</dbReference>
<keyword evidence="3" id="KW-0547">Nucleotide-binding</keyword>
<keyword evidence="2" id="KW-0548">Nucleotidyltransferase</keyword>
<dbReference type="Pfam" id="PF01467">
    <property type="entry name" value="CTP_transf_like"/>
    <property type="match status" value="1"/>
</dbReference>
<dbReference type="InterPro" id="IPR050385">
    <property type="entry name" value="Archaeal_FAD_synthase"/>
</dbReference>
<evidence type="ECO:0000259" key="6">
    <source>
        <dbReference type="Pfam" id="PF01467"/>
    </source>
</evidence>
<keyword evidence="4" id="KW-0067">ATP-binding</keyword>
<dbReference type="EMBL" id="MIYU01000008">
    <property type="protein sequence ID" value="OIR17999.1"/>
    <property type="molecule type" value="Genomic_DNA"/>
</dbReference>
<evidence type="ECO:0000256" key="2">
    <source>
        <dbReference type="ARBA" id="ARBA00022695"/>
    </source>
</evidence>
<dbReference type="InterPro" id="IPR014729">
    <property type="entry name" value="Rossmann-like_a/b/a_fold"/>
</dbReference>
<accession>A0A1J5TAN9</accession>
<dbReference type="Gene3D" id="3.40.50.620">
    <property type="entry name" value="HUPs"/>
    <property type="match status" value="1"/>
</dbReference>
<proteinExistence type="predicted"/>
<feature type="region of interest" description="Disordered" evidence="5">
    <location>
        <begin position="134"/>
        <end position="154"/>
    </location>
</feature>
<name>A0A1J5TAN9_9ARCH</name>
<keyword evidence="1" id="KW-0808">Transferase</keyword>
<dbReference type="AlphaFoldDB" id="A0A1J5TAN9"/>
<evidence type="ECO:0000313" key="7">
    <source>
        <dbReference type="EMBL" id="OIR17999.1"/>
    </source>
</evidence>
<dbReference type="Proteomes" id="UP000183815">
    <property type="component" value="Unassembled WGS sequence"/>
</dbReference>
<sequence length="154" mass="17059">MIKVCVGGTFDILHAGHHHLLQKALDSGDHLTIGLTTDEYANEKRNRVVNSFQTRRKNLEIWLEKRNSLDNVNIVPLSEEWGPPALSSSFHIIVVTPDSQSVAIRLNQHRKELDMPELKIIVVPLVLDSDGVPVSSTKLHSSGASKNNNSEANP</sequence>
<dbReference type="NCBIfam" id="NF001985">
    <property type="entry name" value="PRK00777.1"/>
    <property type="match status" value="1"/>
</dbReference>